<comment type="similarity">
    <text evidence="1">Belongs to the inositol monophosphatase superfamily.</text>
</comment>
<organism evidence="5 6">
    <name type="scientific">Roseovarius phycicola</name>
    <dbReference type="NCBI Taxonomy" id="3080976"/>
    <lineage>
        <taxon>Bacteria</taxon>
        <taxon>Pseudomonadati</taxon>
        <taxon>Pseudomonadota</taxon>
        <taxon>Alphaproteobacteria</taxon>
        <taxon>Rhodobacterales</taxon>
        <taxon>Roseobacteraceae</taxon>
        <taxon>Roseovarius</taxon>
    </lineage>
</organism>
<evidence type="ECO:0000256" key="4">
    <source>
        <dbReference type="ARBA" id="ARBA00022842"/>
    </source>
</evidence>
<reference evidence="5 6" key="1">
    <citation type="submission" date="2023-10" db="EMBL/GenBank/DDBJ databases">
        <title>Roseovarius strain S88 nov., isolated from a marine algae.</title>
        <authorList>
            <person name="Lee M.W."/>
            <person name="Lee J.K."/>
            <person name="Kim J.M."/>
            <person name="Choi D.G."/>
            <person name="Baek J.H."/>
            <person name="Bayburt H."/>
            <person name="Jung J.J."/>
            <person name="Han D.M."/>
            <person name="Jeon C.O."/>
        </authorList>
    </citation>
    <scope>NUCLEOTIDE SEQUENCE [LARGE SCALE GENOMIC DNA]</scope>
    <source>
        <strain evidence="5 6">S88</strain>
    </source>
</reference>
<dbReference type="EMBL" id="CP146069">
    <property type="protein sequence ID" value="WWR46086.1"/>
    <property type="molecule type" value="Genomic_DNA"/>
</dbReference>
<dbReference type="Pfam" id="PF00459">
    <property type="entry name" value="Inositol_P"/>
    <property type="match status" value="1"/>
</dbReference>
<evidence type="ECO:0000256" key="1">
    <source>
        <dbReference type="ARBA" id="ARBA00009759"/>
    </source>
</evidence>
<evidence type="ECO:0000256" key="2">
    <source>
        <dbReference type="ARBA" id="ARBA00022723"/>
    </source>
</evidence>
<dbReference type="RefSeq" id="WP_338548982.1">
    <property type="nucleotide sequence ID" value="NZ_CP146069.1"/>
</dbReference>
<keyword evidence="4" id="KW-0460">Magnesium</keyword>
<keyword evidence="6" id="KW-1185">Reference proteome</keyword>
<dbReference type="PANTHER" id="PTHR20854:SF4">
    <property type="entry name" value="INOSITOL-1-MONOPHOSPHATASE-RELATED"/>
    <property type="match status" value="1"/>
</dbReference>
<dbReference type="Gene3D" id="3.40.190.80">
    <property type="match status" value="1"/>
</dbReference>
<dbReference type="Gene3D" id="3.30.540.10">
    <property type="entry name" value="Fructose-1,6-Bisphosphatase, subunit A, domain 1"/>
    <property type="match status" value="1"/>
</dbReference>
<protein>
    <submittedName>
        <fullName evidence="5">Inositol monophosphatase</fullName>
    </submittedName>
</protein>
<name>A0ABZ2HHW2_9RHOB</name>
<keyword evidence="3" id="KW-0378">Hydrolase</keyword>
<evidence type="ECO:0000256" key="3">
    <source>
        <dbReference type="ARBA" id="ARBA00022801"/>
    </source>
</evidence>
<evidence type="ECO:0000313" key="6">
    <source>
        <dbReference type="Proteomes" id="UP001364156"/>
    </source>
</evidence>
<accession>A0ABZ2HHW2</accession>
<dbReference type="InterPro" id="IPR020583">
    <property type="entry name" value="Inositol_monoP_metal-BS"/>
</dbReference>
<evidence type="ECO:0000313" key="5">
    <source>
        <dbReference type="EMBL" id="WWR46086.1"/>
    </source>
</evidence>
<gene>
    <name evidence="5" type="ORF">RZ517_15120</name>
</gene>
<dbReference type="PROSITE" id="PS00629">
    <property type="entry name" value="IMP_1"/>
    <property type="match status" value="1"/>
</dbReference>
<keyword evidence="2" id="KW-0479">Metal-binding</keyword>
<dbReference type="PRINTS" id="PR00377">
    <property type="entry name" value="IMPHPHTASES"/>
</dbReference>
<sequence length="291" mass="31191">MADSLPIPLTSPLSSAQKTSLINLVRRAAKAEILPRFRNLGSGDVATKSGRHDLVTEADTAAEAMLARGIQSMFPHALVVGEEAATADPELRNKIGDAELAFILDPVDGTWNFAHGLGIFGVILSVTRFGKPVFGMLYDPLADDWISAEEDGQAEFTRAIGTTRLLTVSDGGELGDLSGFTHYNYLPQEAKPSVARALPDLGRSTSLQCSCHEYRVIARGGADFLLSGTLNPWDHAAGILICQRAGGVARMLNGDDYTATVSEGYILAASNEATWEKLRDHFAFLLDDAKA</sequence>
<dbReference type="Proteomes" id="UP001364156">
    <property type="component" value="Chromosome"/>
</dbReference>
<dbReference type="SUPFAM" id="SSF56655">
    <property type="entry name" value="Carbohydrate phosphatase"/>
    <property type="match status" value="1"/>
</dbReference>
<dbReference type="InterPro" id="IPR000760">
    <property type="entry name" value="Inositol_monophosphatase-like"/>
</dbReference>
<proteinExistence type="inferred from homology"/>
<dbReference type="PANTHER" id="PTHR20854">
    <property type="entry name" value="INOSITOL MONOPHOSPHATASE"/>
    <property type="match status" value="1"/>
</dbReference>
<dbReference type="PROSITE" id="PS00630">
    <property type="entry name" value="IMP_2"/>
    <property type="match status" value="1"/>
</dbReference>
<dbReference type="InterPro" id="IPR020550">
    <property type="entry name" value="Inositol_monophosphatase_CS"/>
</dbReference>